<organism evidence="1 2">
    <name type="scientific">Marinobacter santoriniensis NKSG1</name>
    <dbReference type="NCBI Taxonomy" id="1288826"/>
    <lineage>
        <taxon>Bacteria</taxon>
        <taxon>Pseudomonadati</taxon>
        <taxon>Pseudomonadota</taxon>
        <taxon>Gammaproteobacteria</taxon>
        <taxon>Pseudomonadales</taxon>
        <taxon>Marinobacteraceae</taxon>
        <taxon>Marinobacter</taxon>
    </lineage>
</organism>
<sequence length="465" mass="53219">MSDSNVMDALMGKLYEIVSAKDTITNVEREEPYVSFTRPGIPLSEDSLDFGFVTMTADQNALAADFSELVNGVPVQSSFWNPTGRKVYDEYFKIIDQPVLPTVTLSSDEEAQLLRAKQFLFREEQYQDPITGEMVTTYVESLILERYKAYETAWETAFTSYQTQLEDYLLRRDTDPLAAEIWARKGPILKQKVQRAYQAWVSAGKNRVEEVQALIGNLERRGPNRLWSDRRERYRSHIRDDFQGGNYLLTKYFPQKFWSTENGSSWMEFSFRHDEVHKVDTSKKERYGGGTSGSFGLWSWGGKMQRETTDTYSGADTSNFSLKVEIAKIPLRRTWMDAGVFSSRAWMFDEEMNPESEYLSNGEIPPTGTMVAYPSSILVARNLELIIDMSSQQNSYSHEKITGSARAGWGPFSVKGNYYKETSRQTHDFVSDHNGIKAPGMQIIGFINQPLPKCPNPDENLNWPQ</sequence>
<keyword evidence="2" id="KW-1185">Reference proteome</keyword>
<comment type="caution">
    <text evidence="1">The sequence shown here is derived from an EMBL/GenBank/DDBJ whole genome shotgun (WGS) entry which is preliminary data.</text>
</comment>
<accession>M7CXY8</accession>
<dbReference type="PATRIC" id="fig|1288826.3.peg.149"/>
<proteinExistence type="predicted"/>
<dbReference type="RefSeq" id="WP_008937324.1">
    <property type="nucleotide sequence ID" value="NZ_APAT01000005.1"/>
</dbReference>
<reference evidence="1 2" key="1">
    <citation type="journal article" date="2013" name="Genome Announc.">
        <title>Genome Sequence of Hydrothermal Arsenic-Respiring Bacterium Marinobacter santoriniensis NKSG1T.</title>
        <authorList>
            <person name="Handley K.M."/>
            <person name="Upton M."/>
            <person name="Beatson S.A."/>
            <person name="Hery M."/>
            <person name="Lloyd J.R."/>
        </authorList>
    </citation>
    <scope>NUCLEOTIDE SEQUENCE [LARGE SCALE GENOMIC DNA]</scope>
    <source>
        <strain evidence="1 2">NKSG1</strain>
    </source>
</reference>
<gene>
    <name evidence="1" type="ORF">MSNKSG1_00793</name>
</gene>
<name>M7CXY8_9GAMM</name>
<dbReference type="EMBL" id="APAT01000005">
    <property type="protein sequence ID" value="EMP57115.1"/>
    <property type="molecule type" value="Genomic_DNA"/>
</dbReference>
<dbReference type="Proteomes" id="UP000011960">
    <property type="component" value="Unassembled WGS sequence"/>
</dbReference>
<dbReference type="AlphaFoldDB" id="M7CXY8"/>
<dbReference type="eggNOG" id="ENOG50309WP">
    <property type="taxonomic scope" value="Bacteria"/>
</dbReference>
<evidence type="ECO:0000313" key="1">
    <source>
        <dbReference type="EMBL" id="EMP57115.1"/>
    </source>
</evidence>
<dbReference type="OrthoDB" id="7053955at2"/>
<protein>
    <submittedName>
        <fullName evidence="1">Uncharacterized protein</fullName>
    </submittedName>
</protein>
<evidence type="ECO:0000313" key="2">
    <source>
        <dbReference type="Proteomes" id="UP000011960"/>
    </source>
</evidence>